<keyword evidence="10" id="KW-1185">Reference proteome</keyword>
<evidence type="ECO:0000313" key="10">
    <source>
        <dbReference type="Proteomes" id="UP001595898"/>
    </source>
</evidence>
<evidence type="ECO:0000256" key="1">
    <source>
        <dbReference type="ARBA" id="ARBA00001947"/>
    </source>
</evidence>
<keyword evidence="3" id="KW-0645">Protease</keyword>
<accession>A0ABD5PXD2</accession>
<evidence type="ECO:0000259" key="8">
    <source>
        <dbReference type="PROSITE" id="PS52035"/>
    </source>
</evidence>
<evidence type="ECO:0000256" key="7">
    <source>
        <dbReference type="SAM" id="MobiDB-lite"/>
    </source>
</evidence>
<dbReference type="GO" id="GO:0006508">
    <property type="term" value="P:proteolysis"/>
    <property type="evidence" value="ECO:0007669"/>
    <property type="project" value="UniProtKB-KW"/>
</dbReference>
<organism evidence="9 10">
    <name type="scientific">Halosolutus amylolyticus</name>
    <dbReference type="NCBI Taxonomy" id="2932267"/>
    <lineage>
        <taxon>Archaea</taxon>
        <taxon>Methanobacteriati</taxon>
        <taxon>Methanobacteriota</taxon>
        <taxon>Stenosarchaea group</taxon>
        <taxon>Halobacteria</taxon>
        <taxon>Halobacteriales</taxon>
        <taxon>Natrialbaceae</taxon>
        <taxon>Halosolutus</taxon>
    </lineage>
</organism>
<dbReference type="EMBL" id="JBHSFA010000012">
    <property type="protein sequence ID" value="MFC4544649.1"/>
    <property type="molecule type" value="Genomic_DNA"/>
</dbReference>
<evidence type="ECO:0000256" key="5">
    <source>
        <dbReference type="ARBA" id="ARBA00022833"/>
    </source>
</evidence>
<comment type="similarity">
    <text evidence="2">Belongs to the peptidase M14 family.</text>
</comment>
<comment type="caution">
    <text evidence="9">The sequence shown here is derived from an EMBL/GenBank/DDBJ whole genome shotgun (WGS) entry which is preliminary data.</text>
</comment>
<proteinExistence type="inferred from homology"/>
<dbReference type="PANTHER" id="PTHR11705">
    <property type="entry name" value="PROTEASE FAMILY M14 CARBOXYPEPTIDASE A,B"/>
    <property type="match status" value="1"/>
</dbReference>
<evidence type="ECO:0000256" key="2">
    <source>
        <dbReference type="ARBA" id="ARBA00005988"/>
    </source>
</evidence>
<keyword evidence="6" id="KW-0482">Metalloprotease</keyword>
<dbReference type="RefSeq" id="WP_250142229.1">
    <property type="nucleotide sequence ID" value="NZ_JALIQP010000006.1"/>
</dbReference>
<dbReference type="SUPFAM" id="SSF53187">
    <property type="entry name" value="Zn-dependent exopeptidases"/>
    <property type="match status" value="1"/>
</dbReference>
<feature type="domain" description="Peptidase M14" evidence="8">
    <location>
        <begin position="44"/>
        <end position="451"/>
    </location>
</feature>
<comment type="cofactor">
    <cofactor evidence="1">
        <name>Zn(2+)</name>
        <dbReference type="ChEBI" id="CHEBI:29105"/>
    </cofactor>
</comment>
<keyword evidence="4" id="KW-0378">Hydrolase</keyword>
<evidence type="ECO:0000313" key="9">
    <source>
        <dbReference type="EMBL" id="MFC4544649.1"/>
    </source>
</evidence>
<dbReference type="PANTHER" id="PTHR11705:SF143">
    <property type="entry name" value="SLL0236 PROTEIN"/>
    <property type="match status" value="1"/>
</dbReference>
<dbReference type="GO" id="GO:0004180">
    <property type="term" value="F:carboxypeptidase activity"/>
    <property type="evidence" value="ECO:0007669"/>
    <property type="project" value="UniProtKB-KW"/>
</dbReference>
<dbReference type="PROSITE" id="PS52035">
    <property type="entry name" value="PEPTIDASE_M14"/>
    <property type="match status" value="1"/>
</dbReference>
<protein>
    <submittedName>
        <fullName evidence="9">M14 family zinc carboxypeptidase</fullName>
    </submittedName>
</protein>
<sequence length="451" mass="49880">MHRRRFIELGLAASALAGTVSARDDRYRPGGPWAPNERAVNYSGYLDNDQLGERLRRIDERSDRVDLERIGESAGRGDPIWEVTVGDGDERVHIINQIHGDEPTGAEAMVEILQRLATGSAAEIDRILDELTITIVPRVNPDGANFVGDDGLGDNGEFRQRRYNTSTWADDDSRYANANSYAYNLDVPGYDLNRGFSIVPGFEPFDEPEEWWTVVDEEANLGYLDVPVDQVPLDLKDGDPYDELWSAGLNLNPETRAVTESFLAADPDWALTHHHQGPTAVPEAPDGNSGPQWQSIMSVMAPYGPTYANLEGVDYAPYVAEGNPFMSVDAQTRSLQLAGLVPERMDQFGRGRLDTITRYAYGPLWGSYLDALCPQTDAAGALYEVSHQSDDRGQKALGTMVKVSVEGIMATFERIADGSIHDVDETTYFDLPIPEGIDNPHDERGSSSRRR</sequence>
<evidence type="ECO:0000256" key="6">
    <source>
        <dbReference type="ARBA" id="ARBA00023049"/>
    </source>
</evidence>
<reference evidence="9 10" key="1">
    <citation type="journal article" date="2019" name="Int. J. Syst. Evol. Microbiol.">
        <title>The Global Catalogue of Microorganisms (GCM) 10K type strain sequencing project: providing services to taxonomists for standard genome sequencing and annotation.</title>
        <authorList>
            <consortium name="The Broad Institute Genomics Platform"/>
            <consortium name="The Broad Institute Genome Sequencing Center for Infectious Disease"/>
            <person name="Wu L."/>
            <person name="Ma J."/>
        </authorList>
    </citation>
    <scope>NUCLEOTIDE SEQUENCE [LARGE SCALE GENOMIC DNA]</scope>
    <source>
        <strain evidence="9 10">WLHS5</strain>
    </source>
</reference>
<feature type="region of interest" description="Disordered" evidence="7">
    <location>
        <begin position="431"/>
        <end position="451"/>
    </location>
</feature>
<dbReference type="Gene3D" id="3.40.630.10">
    <property type="entry name" value="Zn peptidases"/>
    <property type="match status" value="1"/>
</dbReference>
<evidence type="ECO:0000256" key="4">
    <source>
        <dbReference type="ARBA" id="ARBA00022801"/>
    </source>
</evidence>
<keyword evidence="5" id="KW-0862">Zinc</keyword>
<gene>
    <name evidence="9" type="ORF">ACFO5R_22200</name>
</gene>
<evidence type="ECO:0000256" key="3">
    <source>
        <dbReference type="ARBA" id="ARBA00022670"/>
    </source>
</evidence>
<dbReference type="InterPro" id="IPR000834">
    <property type="entry name" value="Peptidase_M14"/>
</dbReference>
<keyword evidence="9" id="KW-0121">Carboxypeptidase</keyword>
<name>A0ABD5PXD2_9EURY</name>
<dbReference type="AlphaFoldDB" id="A0ABD5PXD2"/>
<dbReference type="Pfam" id="PF00246">
    <property type="entry name" value="Peptidase_M14"/>
    <property type="match status" value="1"/>
</dbReference>
<feature type="compositionally biased region" description="Basic and acidic residues" evidence="7">
    <location>
        <begin position="438"/>
        <end position="451"/>
    </location>
</feature>
<dbReference type="GO" id="GO:0008237">
    <property type="term" value="F:metallopeptidase activity"/>
    <property type="evidence" value="ECO:0007669"/>
    <property type="project" value="UniProtKB-KW"/>
</dbReference>
<dbReference type="Proteomes" id="UP001595898">
    <property type="component" value="Unassembled WGS sequence"/>
</dbReference>